<proteinExistence type="predicted"/>
<feature type="compositionally biased region" description="Basic and acidic residues" evidence="1">
    <location>
        <begin position="64"/>
        <end position="75"/>
    </location>
</feature>
<feature type="region of interest" description="Disordered" evidence="1">
    <location>
        <begin position="1"/>
        <end position="93"/>
    </location>
</feature>
<dbReference type="AlphaFoldDB" id="A0AAV7VYR6"/>
<evidence type="ECO:0000313" key="2">
    <source>
        <dbReference type="EMBL" id="KAJ1205508.1"/>
    </source>
</evidence>
<keyword evidence="3" id="KW-1185">Reference proteome</keyword>
<dbReference type="EMBL" id="JANPWB010000002">
    <property type="protein sequence ID" value="KAJ1205508.1"/>
    <property type="molecule type" value="Genomic_DNA"/>
</dbReference>
<organism evidence="2 3">
    <name type="scientific">Pleurodeles waltl</name>
    <name type="common">Iberian ribbed newt</name>
    <dbReference type="NCBI Taxonomy" id="8319"/>
    <lineage>
        <taxon>Eukaryota</taxon>
        <taxon>Metazoa</taxon>
        <taxon>Chordata</taxon>
        <taxon>Craniata</taxon>
        <taxon>Vertebrata</taxon>
        <taxon>Euteleostomi</taxon>
        <taxon>Amphibia</taxon>
        <taxon>Batrachia</taxon>
        <taxon>Caudata</taxon>
        <taxon>Salamandroidea</taxon>
        <taxon>Salamandridae</taxon>
        <taxon>Pleurodelinae</taxon>
        <taxon>Pleurodeles</taxon>
    </lineage>
</organism>
<evidence type="ECO:0000256" key="1">
    <source>
        <dbReference type="SAM" id="MobiDB-lite"/>
    </source>
</evidence>
<comment type="caution">
    <text evidence="2">The sequence shown here is derived from an EMBL/GenBank/DDBJ whole genome shotgun (WGS) entry which is preliminary data.</text>
</comment>
<evidence type="ECO:0000313" key="3">
    <source>
        <dbReference type="Proteomes" id="UP001066276"/>
    </source>
</evidence>
<name>A0AAV7VYR6_PLEWA</name>
<protein>
    <submittedName>
        <fullName evidence="2">Uncharacterized protein</fullName>
    </submittedName>
</protein>
<reference evidence="2" key="1">
    <citation type="journal article" date="2022" name="bioRxiv">
        <title>Sequencing and chromosome-scale assembly of the giantPleurodeles waltlgenome.</title>
        <authorList>
            <person name="Brown T."/>
            <person name="Elewa A."/>
            <person name="Iarovenko S."/>
            <person name="Subramanian E."/>
            <person name="Araus A.J."/>
            <person name="Petzold A."/>
            <person name="Susuki M."/>
            <person name="Suzuki K.-i.T."/>
            <person name="Hayashi T."/>
            <person name="Toyoda A."/>
            <person name="Oliveira C."/>
            <person name="Osipova E."/>
            <person name="Leigh N.D."/>
            <person name="Simon A."/>
            <person name="Yun M.H."/>
        </authorList>
    </citation>
    <scope>NUCLEOTIDE SEQUENCE</scope>
    <source>
        <strain evidence="2">20211129_DDA</strain>
        <tissue evidence="2">Liver</tissue>
    </source>
</reference>
<accession>A0AAV7VYR6</accession>
<dbReference type="Proteomes" id="UP001066276">
    <property type="component" value="Chromosome 1_2"/>
</dbReference>
<gene>
    <name evidence="2" type="ORF">NDU88_000942</name>
</gene>
<sequence length="93" mass="10525">MEANEKRRIGRRTTTVTTEKEEDESAKEEASGGSRISTEQFIPFEDGKRETPRRLVVPIGDEECGLREAERDHPLRSRRSVALEGARQSPEQG</sequence>